<feature type="domain" description="SET" evidence="1">
    <location>
        <begin position="277"/>
        <end position="386"/>
    </location>
</feature>
<evidence type="ECO:0000259" key="1">
    <source>
        <dbReference type="PROSITE" id="PS50280"/>
    </source>
</evidence>
<dbReference type="InterPro" id="IPR001214">
    <property type="entry name" value="SET_dom"/>
</dbReference>
<accession>F0ZVU1</accession>
<dbReference type="RefSeq" id="XP_003291533.1">
    <property type="nucleotide sequence ID" value="XM_003291485.1"/>
</dbReference>
<gene>
    <name evidence="2" type="ORF">DICPUDRAFT_89443</name>
</gene>
<sequence>MMDFWQDKIKEDFNEQIKSVNENETFEKLYVEKMKFDKDASNDFSNKYVEACKLVLEDQLTTLTEIILEKDLGSIKYQLTAELRRNANLFKDLVKPQGPTKKKSEQLVPSLDRMCLLFSIASNDFEIFKYIYDNGGSHLINFIDPVTGCTCFHMAMLVGNKDIIEFLITKVTPKINVMALDSFRATGFDYARMKGMIPFTTPPNPKTIKVYNYKNSQIVEDWPLDTVESELNIIYTPRVLSTTDYLVDLLFSSLSINPDIKFRNKYLNRINKSGGEENVILGWISEQVGWGLFANRDFQRGDYIVRYGGMITMNQEMKTTDYNMMISNEDFGLDASKYRSLGGMINHSSKFKNAESECIFEGGCEQALITAVRNIPKGTQIFIDYSKSYWGEDNENNSANGTNTEMVELGGTKEYPSIILNI</sequence>
<dbReference type="Gene3D" id="2.170.270.10">
    <property type="entry name" value="SET domain"/>
    <property type="match status" value="1"/>
</dbReference>
<dbReference type="OrthoDB" id="16287at2759"/>
<dbReference type="InParanoid" id="F0ZVU1"/>
<dbReference type="InterPro" id="IPR036770">
    <property type="entry name" value="Ankyrin_rpt-contain_sf"/>
</dbReference>
<dbReference type="PANTHER" id="PTHR12350">
    <property type="entry name" value="HISTONE-LYSINE N-METHYLTRANSFERASE-RELATED"/>
    <property type="match status" value="1"/>
</dbReference>
<dbReference type="GeneID" id="10507713"/>
<dbReference type="SUPFAM" id="SSF48403">
    <property type="entry name" value="Ankyrin repeat"/>
    <property type="match status" value="1"/>
</dbReference>
<dbReference type="Gene3D" id="1.25.40.20">
    <property type="entry name" value="Ankyrin repeat-containing domain"/>
    <property type="match status" value="1"/>
</dbReference>
<dbReference type="SUPFAM" id="SSF82199">
    <property type="entry name" value="SET domain"/>
    <property type="match status" value="1"/>
</dbReference>
<dbReference type="VEuPathDB" id="AmoebaDB:DICPUDRAFT_89443"/>
<reference evidence="3" key="1">
    <citation type="journal article" date="2011" name="Genome Biol.">
        <title>Comparative genomics of the social amoebae Dictyostelium discoideum and Dictyostelium purpureum.</title>
        <authorList>
            <consortium name="US DOE Joint Genome Institute (JGI-PGF)"/>
            <person name="Sucgang R."/>
            <person name="Kuo A."/>
            <person name="Tian X."/>
            <person name="Salerno W."/>
            <person name="Parikh A."/>
            <person name="Feasley C.L."/>
            <person name="Dalin E."/>
            <person name="Tu H."/>
            <person name="Huang E."/>
            <person name="Barry K."/>
            <person name="Lindquist E."/>
            <person name="Shapiro H."/>
            <person name="Bruce D."/>
            <person name="Schmutz J."/>
            <person name="Salamov A."/>
            <person name="Fey P."/>
            <person name="Gaudet P."/>
            <person name="Anjard C."/>
            <person name="Babu M.M."/>
            <person name="Basu S."/>
            <person name="Bushmanova Y."/>
            <person name="van der Wel H."/>
            <person name="Katoh-Kurasawa M."/>
            <person name="Dinh C."/>
            <person name="Coutinho P.M."/>
            <person name="Saito T."/>
            <person name="Elias M."/>
            <person name="Schaap P."/>
            <person name="Kay R.R."/>
            <person name="Henrissat B."/>
            <person name="Eichinger L."/>
            <person name="Rivero F."/>
            <person name="Putnam N.H."/>
            <person name="West C.M."/>
            <person name="Loomis W.F."/>
            <person name="Chisholm R.L."/>
            <person name="Shaulsky G."/>
            <person name="Strassmann J.E."/>
            <person name="Queller D.C."/>
            <person name="Kuspa A."/>
            <person name="Grigoriev I.V."/>
        </authorList>
    </citation>
    <scope>NUCLEOTIDE SEQUENCE [LARGE SCALE GENOMIC DNA]</scope>
    <source>
        <strain evidence="3">QSDP1</strain>
    </source>
</reference>
<dbReference type="PROSITE" id="PS50280">
    <property type="entry name" value="SET"/>
    <property type="match status" value="1"/>
</dbReference>
<dbReference type="KEGG" id="dpp:DICPUDRAFT_89443"/>
<proteinExistence type="predicted"/>
<dbReference type="Pfam" id="PF00856">
    <property type="entry name" value="SET"/>
    <property type="match status" value="1"/>
</dbReference>
<dbReference type="PANTHER" id="PTHR12350:SF19">
    <property type="entry name" value="SET DOMAIN-CONTAINING PROTEIN"/>
    <property type="match status" value="1"/>
</dbReference>
<dbReference type="SMART" id="SM00248">
    <property type="entry name" value="ANK"/>
    <property type="match status" value="2"/>
</dbReference>
<dbReference type="SMART" id="SM00317">
    <property type="entry name" value="SET"/>
    <property type="match status" value="1"/>
</dbReference>
<organism evidence="2 3">
    <name type="scientific">Dictyostelium purpureum</name>
    <name type="common">Slime mold</name>
    <dbReference type="NCBI Taxonomy" id="5786"/>
    <lineage>
        <taxon>Eukaryota</taxon>
        <taxon>Amoebozoa</taxon>
        <taxon>Evosea</taxon>
        <taxon>Eumycetozoa</taxon>
        <taxon>Dictyostelia</taxon>
        <taxon>Dictyosteliales</taxon>
        <taxon>Dictyosteliaceae</taxon>
        <taxon>Dictyostelium</taxon>
    </lineage>
</organism>
<dbReference type="OMA" id="MMISNED"/>
<dbReference type="eggNOG" id="ENOG502REIW">
    <property type="taxonomic scope" value="Eukaryota"/>
</dbReference>
<dbReference type="InterPro" id="IPR046341">
    <property type="entry name" value="SET_dom_sf"/>
</dbReference>
<evidence type="ECO:0000313" key="2">
    <source>
        <dbReference type="EMBL" id="EGC31931.1"/>
    </source>
</evidence>
<dbReference type="AlphaFoldDB" id="F0ZVU1"/>
<dbReference type="EMBL" id="GL871221">
    <property type="protein sequence ID" value="EGC31931.1"/>
    <property type="molecule type" value="Genomic_DNA"/>
</dbReference>
<dbReference type="InterPro" id="IPR002110">
    <property type="entry name" value="Ankyrin_rpt"/>
</dbReference>
<keyword evidence="3" id="KW-1185">Reference proteome</keyword>
<dbReference type="Proteomes" id="UP000001064">
    <property type="component" value="Unassembled WGS sequence"/>
</dbReference>
<dbReference type="InterPro" id="IPR053201">
    <property type="entry name" value="Flavunoidine_N-MTase"/>
</dbReference>
<name>F0ZVU1_DICPU</name>
<protein>
    <recommendedName>
        <fullName evidence="1">SET domain-containing protein</fullName>
    </recommendedName>
</protein>
<evidence type="ECO:0000313" key="3">
    <source>
        <dbReference type="Proteomes" id="UP000001064"/>
    </source>
</evidence>